<feature type="compositionally biased region" description="Polar residues" evidence="1">
    <location>
        <begin position="1176"/>
        <end position="1187"/>
    </location>
</feature>
<feature type="region of interest" description="Disordered" evidence="1">
    <location>
        <begin position="1"/>
        <end position="61"/>
    </location>
</feature>
<dbReference type="PROSITE" id="PS50090">
    <property type="entry name" value="MYB_LIKE"/>
    <property type="match status" value="1"/>
</dbReference>
<dbReference type="Gene3D" id="1.10.10.60">
    <property type="entry name" value="Homeodomain-like"/>
    <property type="match status" value="1"/>
</dbReference>
<dbReference type="AlphaFoldDB" id="A0AAD3CDD3"/>
<comment type="caution">
    <text evidence="3">The sequence shown here is derived from an EMBL/GenBank/DDBJ whole genome shotgun (WGS) entry which is preliminary data.</text>
</comment>
<dbReference type="GO" id="GO:0031490">
    <property type="term" value="F:chromatin DNA binding"/>
    <property type="evidence" value="ECO:0007669"/>
    <property type="project" value="InterPro"/>
</dbReference>
<feature type="compositionally biased region" description="Acidic residues" evidence="1">
    <location>
        <begin position="224"/>
        <end position="249"/>
    </location>
</feature>
<feature type="compositionally biased region" description="Low complexity" evidence="1">
    <location>
        <begin position="893"/>
        <end position="904"/>
    </location>
</feature>
<sequence length="1251" mass="139350">MSTPEKKNETDNSDFLPPPSTNRQKGDPKQNQMDNKSITVKPPQAAATNNSTKESFTPPIPNIAVSPEVAARRQAAARAYALSTTNTPMHEIIHRTNQQQQQIRTTQQVQSQIQNSVPTAAAAYLPPKSSTPLKQNNMRTIMPTYMNMNAPIPYPAPYYHPMYTNPMMLYDMNMQPQQPQTVYNSEMQQRQHQIEKLMDVGDDEYANFMKSIMTDDLMSLAYSENEDDEEFQLEEDEEEEEKEEEDEKTNEDRKDSVDSASQTDNSLGFDDDFLLDPLALEEELGGLLEEDMEAAVNSLIQQEEVSENVNPQRNMAPLPSFYSSPKKLEKIGSPISKNATKVAKTALRFPTPTQGQVMKLQSLMNQHYQIAIQGATLAARSAHRSAFATNNSLKSGKRKRIETFFCSGENGDDLAGILDGAVTMLQDLDKNRKDAIRYAIQMRRIKARMDASSSEPKHGFYPSSAPIHSRNTSVYNHGGEYSQQGILTRSVFSRTLMESDMLNPDYGSVTAPVDHAGVSESSNSMLGAATVFGAKGLARLNDTFAVIDNSLSEYSNKISVCINAPPLTRTTLPIQDSENIFLEPHHGRACELLLNRAKADYNKDLIPEYKDLATMLTYPAEVDGGENGGPLNENEQLCLRQNKHQFTAAEDNLILRGVNIYGEKEWVLIADRFLPDRTVSAISQRYWRLCLLIYKGNGIQIDQQGNLVEGKATAIEDFNETLIQKTLKPVTKPAVFGLYRWSMEEDILLLKAVPLMGRMFAEIGKRFIPYRDRGALRKRYQVLERRVKSVVKRDKKYGINPKAKKILLPKTGSGVTVPKVPTPNKTIARSMYSRPISSVPPITTTINKAAPLVAQPRPQVQQPKPQVQQPTRPQVQPKPNPQQLIKPINPPATTTKVTKKVQTQIPAKPLQKSQQLTQQLFPRNPSKSLYSAVTNNQQGQSHPQPQSRQPYQQTTHGQPYPVAEQGQPYPVAQQGQPYPVAQLGQQYPVAQQGQPYPLAQQGQPNSGVYQQYFPRPQSAINFSASPGPYTAMMRNSNGLHPSNVQKKMQNNAPIHAPTPAPAPTKGKDDSYSAFKGVIEGEYSAHFTSDFQKKTTTGAEYSNFPNFSKLLASSPSRANAPQPSNEYQFLPSMDYNNNSLSGLSVLDGAESNLVAPTNNRKEKIFDSVLSRAAKESPSFNRKLNSPSKSAAGDLPSMRNTIDDDEIDAINALKDMGKIRDKATKEQSKPKGRKLTFFDKAIGNKKKKPEVHL</sequence>
<dbReference type="InterPro" id="IPR001005">
    <property type="entry name" value="SANT/Myb"/>
</dbReference>
<dbReference type="PANTHER" id="PTHR33137:SF43">
    <property type="entry name" value="C2H2-TYPE DOMAIN-CONTAINING PROTEIN"/>
    <property type="match status" value="1"/>
</dbReference>
<accession>A0AAD3CDD3</accession>
<protein>
    <recommendedName>
        <fullName evidence="2">Myb-like domain-containing protein</fullName>
    </recommendedName>
</protein>
<feature type="domain" description="Myb-like" evidence="2">
    <location>
        <begin position="642"/>
        <end position="690"/>
    </location>
</feature>
<feature type="compositionally biased region" description="Polar residues" evidence="1">
    <location>
        <begin position="911"/>
        <end position="957"/>
    </location>
</feature>
<name>A0AAD3CDD3_9STRA</name>
<feature type="region of interest" description="Disordered" evidence="1">
    <location>
        <begin position="1174"/>
        <end position="1251"/>
    </location>
</feature>
<dbReference type="Proteomes" id="UP001054902">
    <property type="component" value="Unassembled WGS sequence"/>
</dbReference>
<reference evidence="3 4" key="1">
    <citation type="journal article" date="2021" name="Sci. Rep.">
        <title>The genome of the diatom Chaetoceros tenuissimus carries an ancient integrated fragment of an extant virus.</title>
        <authorList>
            <person name="Hongo Y."/>
            <person name="Kimura K."/>
            <person name="Takaki Y."/>
            <person name="Yoshida Y."/>
            <person name="Baba S."/>
            <person name="Kobayashi G."/>
            <person name="Nagasaki K."/>
            <person name="Hano T."/>
            <person name="Tomaru Y."/>
        </authorList>
    </citation>
    <scope>NUCLEOTIDE SEQUENCE [LARGE SCALE GENOMIC DNA]</scope>
    <source>
        <strain evidence="3 4">NIES-3715</strain>
    </source>
</reference>
<feature type="compositionally biased region" description="Basic and acidic residues" evidence="1">
    <location>
        <begin position="1"/>
        <end position="10"/>
    </location>
</feature>
<dbReference type="SMART" id="SM00717">
    <property type="entry name" value="SANT"/>
    <property type="match status" value="2"/>
</dbReference>
<feature type="region of interest" description="Disordered" evidence="1">
    <location>
        <begin position="224"/>
        <end position="271"/>
    </location>
</feature>
<feature type="region of interest" description="Disordered" evidence="1">
    <location>
        <begin position="856"/>
        <end position="975"/>
    </location>
</feature>
<evidence type="ECO:0000259" key="2">
    <source>
        <dbReference type="PROSITE" id="PS50090"/>
    </source>
</evidence>
<feature type="compositionally biased region" description="Polar residues" evidence="1">
    <location>
        <begin position="29"/>
        <end position="38"/>
    </location>
</feature>
<organism evidence="3 4">
    <name type="scientific">Chaetoceros tenuissimus</name>
    <dbReference type="NCBI Taxonomy" id="426638"/>
    <lineage>
        <taxon>Eukaryota</taxon>
        <taxon>Sar</taxon>
        <taxon>Stramenopiles</taxon>
        <taxon>Ochrophyta</taxon>
        <taxon>Bacillariophyta</taxon>
        <taxon>Coscinodiscophyceae</taxon>
        <taxon>Chaetocerotophycidae</taxon>
        <taxon>Chaetocerotales</taxon>
        <taxon>Chaetocerotaceae</taxon>
        <taxon>Chaetoceros</taxon>
    </lineage>
</organism>
<dbReference type="CDD" id="cd00167">
    <property type="entry name" value="SANT"/>
    <property type="match status" value="1"/>
</dbReference>
<dbReference type="SUPFAM" id="SSF46689">
    <property type="entry name" value="Homeodomain-like"/>
    <property type="match status" value="1"/>
</dbReference>
<keyword evidence="4" id="KW-1185">Reference proteome</keyword>
<dbReference type="GO" id="GO:0003713">
    <property type="term" value="F:transcription coactivator activity"/>
    <property type="evidence" value="ECO:0007669"/>
    <property type="project" value="InterPro"/>
</dbReference>
<evidence type="ECO:0000313" key="4">
    <source>
        <dbReference type="Proteomes" id="UP001054902"/>
    </source>
</evidence>
<feature type="compositionally biased region" description="Polar residues" evidence="1">
    <location>
        <begin position="46"/>
        <end position="55"/>
    </location>
</feature>
<feature type="compositionally biased region" description="Low complexity" evidence="1">
    <location>
        <begin position="856"/>
        <end position="877"/>
    </location>
</feature>
<proteinExistence type="predicted"/>
<feature type="compositionally biased region" description="Basic and acidic residues" evidence="1">
    <location>
        <begin position="1213"/>
        <end position="1227"/>
    </location>
</feature>
<dbReference type="InterPro" id="IPR044661">
    <property type="entry name" value="MED15a/b/c-like"/>
</dbReference>
<dbReference type="PANTHER" id="PTHR33137">
    <property type="entry name" value="MEDIATOR OF RNA POLYMERASE II TRANSCRIPTION SUBUNIT 15A-RELATED"/>
    <property type="match status" value="1"/>
</dbReference>
<feature type="compositionally biased region" description="Basic residues" evidence="1">
    <location>
        <begin position="1241"/>
        <end position="1251"/>
    </location>
</feature>
<gene>
    <name evidence="3" type="ORF">CTEN210_00496</name>
</gene>
<dbReference type="InterPro" id="IPR009057">
    <property type="entry name" value="Homeodomain-like_sf"/>
</dbReference>
<evidence type="ECO:0000256" key="1">
    <source>
        <dbReference type="SAM" id="MobiDB-lite"/>
    </source>
</evidence>
<dbReference type="EMBL" id="BLLK01000019">
    <property type="protein sequence ID" value="GFH44022.1"/>
    <property type="molecule type" value="Genomic_DNA"/>
</dbReference>
<evidence type="ECO:0000313" key="3">
    <source>
        <dbReference type="EMBL" id="GFH44022.1"/>
    </source>
</evidence>